<organism evidence="11 12">
    <name type="scientific">Pseudomonas cavernicola</name>
    <dbReference type="NCBI Taxonomy" id="2320866"/>
    <lineage>
        <taxon>Bacteria</taxon>
        <taxon>Pseudomonadati</taxon>
        <taxon>Pseudomonadota</taxon>
        <taxon>Gammaproteobacteria</taxon>
        <taxon>Pseudomonadales</taxon>
        <taxon>Pseudomonadaceae</taxon>
        <taxon>Pseudomonas</taxon>
    </lineage>
</organism>
<dbReference type="GO" id="GO:0015627">
    <property type="term" value="C:type II protein secretion system complex"/>
    <property type="evidence" value="ECO:0007669"/>
    <property type="project" value="InterPro"/>
</dbReference>
<dbReference type="InterPro" id="IPR023229">
    <property type="entry name" value="T2SS_M_periplasmic_sf"/>
</dbReference>
<name>A0A418XMT9_9PSED</name>
<keyword evidence="12" id="KW-1185">Reference proteome</keyword>
<dbReference type="EMBL" id="QYUR01000002">
    <property type="protein sequence ID" value="RJG13773.1"/>
    <property type="molecule type" value="Genomic_DNA"/>
</dbReference>
<dbReference type="Gene3D" id="3.30.1360.100">
    <property type="entry name" value="General secretion pathway protein M, EpsM"/>
    <property type="match status" value="1"/>
</dbReference>
<evidence type="ECO:0000313" key="11">
    <source>
        <dbReference type="EMBL" id="RJG13773.1"/>
    </source>
</evidence>
<evidence type="ECO:0000256" key="5">
    <source>
        <dbReference type="ARBA" id="ARBA00022519"/>
    </source>
</evidence>
<keyword evidence="4" id="KW-1003">Cell membrane</keyword>
<sequence length="174" mass="19385">MSGLSALKNLFSAQLERSVLLQRWRALIPRERLALSLLVLFLLALLLYLSLWRPAEQRLIAARSAYEQQRELSAYLQARAPLARELHSKPKVSLDPANLQGLITASAAQQNLAVERLDTEGDGGLQVSLQPAPFAQLLRWFALLEGQGVRIDEAGLDRDEDGRVAARLMLRVAH</sequence>
<dbReference type="InterPro" id="IPR007690">
    <property type="entry name" value="T2SS_GspM"/>
</dbReference>
<keyword evidence="9 10" id="KW-0472">Membrane</keyword>
<dbReference type="SUPFAM" id="SSF103054">
    <property type="entry name" value="General secretion pathway protein M, EpsM"/>
    <property type="match status" value="1"/>
</dbReference>
<protein>
    <submittedName>
        <fullName evidence="11">Type II secretion system protein M</fullName>
    </submittedName>
</protein>
<evidence type="ECO:0000313" key="12">
    <source>
        <dbReference type="Proteomes" id="UP000284021"/>
    </source>
</evidence>
<evidence type="ECO:0000256" key="9">
    <source>
        <dbReference type="ARBA" id="ARBA00023136"/>
    </source>
</evidence>
<comment type="subcellular location">
    <subcellularLocation>
        <location evidence="1">Cell inner membrane</location>
        <topology evidence="1">Single-pass membrane protein</topology>
    </subcellularLocation>
</comment>
<dbReference type="GO" id="GO:0005886">
    <property type="term" value="C:plasma membrane"/>
    <property type="evidence" value="ECO:0007669"/>
    <property type="project" value="UniProtKB-SubCell"/>
</dbReference>
<dbReference type="RefSeq" id="WP_119954324.1">
    <property type="nucleotide sequence ID" value="NZ_QYUR01000002.1"/>
</dbReference>
<dbReference type="AlphaFoldDB" id="A0A418XMT9"/>
<comment type="similarity">
    <text evidence="2">Belongs to the GSP M family.</text>
</comment>
<keyword evidence="3" id="KW-0813">Transport</keyword>
<evidence type="ECO:0000256" key="2">
    <source>
        <dbReference type="ARBA" id="ARBA00010637"/>
    </source>
</evidence>
<evidence type="ECO:0000256" key="3">
    <source>
        <dbReference type="ARBA" id="ARBA00022448"/>
    </source>
</evidence>
<proteinExistence type="inferred from homology"/>
<gene>
    <name evidence="11" type="ORF">D3879_11235</name>
</gene>
<accession>A0A418XMT9</accession>
<evidence type="ECO:0000256" key="8">
    <source>
        <dbReference type="ARBA" id="ARBA00022989"/>
    </source>
</evidence>
<dbReference type="OrthoDB" id="7013123at2"/>
<dbReference type="GO" id="GO:0015628">
    <property type="term" value="P:protein secretion by the type II secretion system"/>
    <property type="evidence" value="ECO:0007669"/>
    <property type="project" value="InterPro"/>
</dbReference>
<keyword evidence="7" id="KW-0653">Protein transport</keyword>
<evidence type="ECO:0000256" key="4">
    <source>
        <dbReference type="ARBA" id="ARBA00022475"/>
    </source>
</evidence>
<keyword evidence="5" id="KW-0997">Cell inner membrane</keyword>
<keyword evidence="6 10" id="KW-0812">Transmembrane</keyword>
<evidence type="ECO:0000256" key="6">
    <source>
        <dbReference type="ARBA" id="ARBA00022692"/>
    </source>
</evidence>
<feature type="transmembrane region" description="Helical" evidence="10">
    <location>
        <begin position="33"/>
        <end position="52"/>
    </location>
</feature>
<keyword evidence="8 10" id="KW-1133">Transmembrane helix</keyword>
<evidence type="ECO:0000256" key="1">
    <source>
        <dbReference type="ARBA" id="ARBA00004377"/>
    </source>
</evidence>
<evidence type="ECO:0000256" key="7">
    <source>
        <dbReference type="ARBA" id="ARBA00022927"/>
    </source>
</evidence>
<dbReference type="Proteomes" id="UP000284021">
    <property type="component" value="Unassembled WGS sequence"/>
</dbReference>
<evidence type="ECO:0000256" key="10">
    <source>
        <dbReference type="SAM" id="Phobius"/>
    </source>
</evidence>
<reference evidence="11 12" key="1">
    <citation type="submission" date="2018-09" db="EMBL/GenBank/DDBJ databases">
        <authorList>
            <person name="Zhu H."/>
        </authorList>
    </citation>
    <scope>NUCLEOTIDE SEQUENCE [LARGE SCALE GENOMIC DNA]</scope>
    <source>
        <strain evidence="11 12">K1S02-6</strain>
    </source>
</reference>
<dbReference type="Pfam" id="PF04612">
    <property type="entry name" value="T2SSM"/>
    <property type="match status" value="1"/>
</dbReference>
<comment type="caution">
    <text evidence="11">The sequence shown here is derived from an EMBL/GenBank/DDBJ whole genome shotgun (WGS) entry which is preliminary data.</text>
</comment>